<dbReference type="KEGG" id="rin:ACS15_0178"/>
<evidence type="ECO:0000313" key="1">
    <source>
        <dbReference type="EMBL" id="ANH72140.1"/>
    </source>
</evidence>
<dbReference type="GeneID" id="61524549"/>
<reference evidence="2" key="3">
    <citation type="submission" date="2016-06" db="EMBL/GenBank/DDBJ databases">
        <authorList>
            <person name="Kjaerup R.B."/>
            <person name="Dalgaard T.S."/>
            <person name="Juul-Madsen H.R."/>
        </authorList>
    </citation>
    <scope>NUCLEOTIDE SEQUENCE [LARGE SCALE GENOMIC DNA]</scope>
    <source>
        <strain evidence="2">ATCC 49129</strain>
    </source>
</reference>
<evidence type="ECO:0000313" key="2">
    <source>
        <dbReference type="EMBL" id="ANJ71115.1"/>
    </source>
</evidence>
<reference evidence="5" key="2">
    <citation type="submission" date="2016-06" db="EMBL/GenBank/DDBJ databases">
        <authorList>
            <person name="Xu Y."/>
            <person name="Nagy A."/>
            <person name="Yan X."/>
            <person name="Kim S.W."/>
            <person name="Haley B."/>
            <person name="Liu N.T."/>
            <person name="Nou X."/>
        </authorList>
    </citation>
    <scope>NUCLEOTIDE SEQUENCE [LARGE SCALE GENOMIC DNA]</scope>
    <source>
        <strain evidence="5">ATCC 49129</strain>
    </source>
</reference>
<organism evidence="2 5">
    <name type="scientific">Ralstonia insidiosa</name>
    <dbReference type="NCBI Taxonomy" id="190721"/>
    <lineage>
        <taxon>Bacteria</taxon>
        <taxon>Pseudomonadati</taxon>
        <taxon>Pseudomonadota</taxon>
        <taxon>Betaproteobacteria</taxon>
        <taxon>Burkholderiales</taxon>
        <taxon>Burkholderiaceae</taxon>
        <taxon>Ralstonia</taxon>
    </lineage>
</organism>
<protein>
    <submittedName>
        <fullName evidence="3">DUF1289 domain-containing protein</fullName>
    </submittedName>
    <submittedName>
        <fullName evidence="2">Fe-S protein</fullName>
    </submittedName>
</protein>
<dbReference type="AlphaFoldDB" id="A0A191ZSL7"/>
<dbReference type="PANTHER" id="PTHR35175:SF2">
    <property type="entry name" value="DUF1289 DOMAIN-CONTAINING PROTEIN"/>
    <property type="match status" value="1"/>
</dbReference>
<dbReference type="InterPro" id="IPR010710">
    <property type="entry name" value="DUF1289"/>
</dbReference>
<reference evidence="3 6" key="4">
    <citation type="submission" date="2020-04" db="EMBL/GenBank/DDBJ databases">
        <title>Ralstonia insidiosa genome sequencing and assembly.</title>
        <authorList>
            <person name="Martins R.C.R."/>
            <person name="Perdigao-Neto L.V."/>
            <person name="Levin A.S.S."/>
            <person name="Costa S.F."/>
        </authorList>
    </citation>
    <scope>NUCLEOTIDE SEQUENCE [LARGE SCALE GENOMIC DNA]</scope>
    <source>
        <strain evidence="3 6">5047</strain>
    </source>
</reference>
<dbReference type="PATRIC" id="fig|190721.6.peg.177"/>
<dbReference type="Proteomes" id="UP000077927">
    <property type="component" value="Chromosome 1"/>
</dbReference>
<evidence type="ECO:0000313" key="5">
    <source>
        <dbReference type="Proteomes" id="UP000078572"/>
    </source>
</evidence>
<dbReference type="OrthoDB" id="8911262at2"/>
<name>A0A191ZSL7_9RALS</name>
<dbReference type="Pfam" id="PF06945">
    <property type="entry name" value="DUF1289"/>
    <property type="match status" value="1"/>
</dbReference>
<proteinExistence type="predicted"/>
<reference evidence="1 4" key="1">
    <citation type="submission" date="2015-09" db="EMBL/GenBank/DDBJ databases">
        <authorList>
            <person name="Xu Y."/>
            <person name="Nagy A."/>
            <person name="Liu N.T."/>
            <person name="Nou X."/>
        </authorList>
    </citation>
    <scope>NUCLEOTIDE SEQUENCE [LARGE SCALE GENOMIC DNA]</scope>
    <source>
        <strain evidence="1 4">FC1138</strain>
    </source>
</reference>
<sequence>MDSCTRAQLKLSLGKLRNSRAQAERAQPVTSPCISVCKMDDARGLCLGCMRTIDEIAAWSTMSDAARLAVWQTLPERACAWLNDTPRA</sequence>
<evidence type="ECO:0000313" key="6">
    <source>
        <dbReference type="Proteomes" id="UP000575469"/>
    </source>
</evidence>
<dbReference type="PANTHER" id="PTHR35175">
    <property type="entry name" value="DUF1289 DOMAIN-CONTAINING PROTEIN"/>
    <property type="match status" value="1"/>
</dbReference>
<dbReference type="EMBL" id="CP012605">
    <property type="protein sequence ID" value="ANH72140.1"/>
    <property type="molecule type" value="Genomic_DNA"/>
</dbReference>
<keyword evidence="5" id="KW-1185">Reference proteome</keyword>
<dbReference type="Proteomes" id="UP000575469">
    <property type="component" value="Unassembled WGS sequence"/>
</dbReference>
<dbReference type="EMBL" id="CP016022">
    <property type="protein sequence ID" value="ANJ71115.1"/>
    <property type="molecule type" value="Genomic_DNA"/>
</dbReference>
<evidence type="ECO:0000313" key="4">
    <source>
        <dbReference type="Proteomes" id="UP000077927"/>
    </source>
</evidence>
<dbReference type="EMBL" id="JABBZM010000011">
    <property type="protein sequence ID" value="NMV38951.1"/>
    <property type="molecule type" value="Genomic_DNA"/>
</dbReference>
<evidence type="ECO:0000313" key="3">
    <source>
        <dbReference type="EMBL" id="NMV38951.1"/>
    </source>
</evidence>
<dbReference type="STRING" id="190721.ACS15_0178"/>
<gene>
    <name evidence="2" type="ORF">A9Y76_00845</name>
    <name evidence="1" type="ORF">ACS15_0178</name>
    <name evidence="3" type="ORF">HGR00_13620</name>
</gene>
<accession>A0A191ZSL7</accession>
<dbReference type="Proteomes" id="UP000078572">
    <property type="component" value="Chromosome 1"/>
</dbReference>
<dbReference type="RefSeq" id="WP_021196217.1">
    <property type="nucleotide sequence ID" value="NZ_CP012605.1"/>
</dbReference>